<dbReference type="Proteomes" id="UP001303889">
    <property type="component" value="Unassembled WGS sequence"/>
</dbReference>
<name>A0AAN6MF95_9PEZI</name>
<dbReference type="AlphaFoldDB" id="A0AAN6MF95"/>
<feature type="compositionally biased region" description="Low complexity" evidence="1">
    <location>
        <begin position="1"/>
        <end position="27"/>
    </location>
</feature>
<reference evidence="2" key="2">
    <citation type="submission" date="2023-05" db="EMBL/GenBank/DDBJ databases">
        <authorList>
            <consortium name="Lawrence Berkeley National Laboratory"/>
            <person name="Steindorff A."/>
            <person name="Hensen N."/>
            <person name="Bonometti L."/>
            <person name="Westerberg I."/>
            <person name="Brannstrom I.O."/>
            <person name="Guillou S."/>
            <person name="Cros-Aarteil S."/>
            <person name="Calhoun S."/>
            <person name="Haridas S."/>
            <person name="Kuo A."/>
            <person name="Mondo S."/>
            <person name="Pangilinan J."/>
            <person name="Riley R."/>
            <person name="Labutti K."/>
            <person name="Andreopoulos B."/>
            <person name="Lipzen A."/>
            <person name="Chen C."/>
            <person name="Yanf M."/>
            <person name="Daum C."/>
            <person name="Ng V."/>
            <person name="Clum A."/>
            <person name="Ohm R."/>
            <person name="Martin F."/>
            <person name="Silar P."/>
            <person name="Natvig D."/>
            <person name="Lalanne C."/>
            <person name="Gautier V."/>
            <person name="Ament-Velasquez S.L."/>
            <person name="Kruys A."/>
            <person name="Hutchinson M.I."/>
            <person name="Powell A.J."/>
            <person name="Barry K."/>
            <person name="Miller A.N."/>
            <person name="Grigoriev I.V."/>
            <person name="Debuchy R."/>
            <person name="Gladieux P."/>
            <person name="Thoren M.H."/>
            <person name="Johannesson H."/>
        </authorList>
    </citation>
    <scope>NUCLEOTIDE SEQUENCE</scope>
    <source>
        <strain evidence="2">CBS 103.79</strain>
    </source>
</reference>
<gene>
    <name evidence="2" type="ORF">C8A05DRAFT_36641</name>
</gene>
<protein>
    <submittedName>
        <fullName evidence="2">Uncharacterized protein</fullName>
    </submittedName>
</protein>
<sequence length="126" mass="12609">MAPSQTPTTELSSSSSSANGDATPSSSGSTNDVPSSPAGTDAAADAAAATPAPAPIDEPSSPSDDGVEEPPSEQMLAFLAQNADAESVPYGRTADQPITGDQHGRIDAHEGRIEDTLGEIVAHLPN</sequence>
<feature type="region of interest" description="Disordered" evidence="1">
    <location>
        <begin position="1"/>
        <end position="106"/>
    </location>
</feature>
<dbReference type="EMBL" id="MU855748">
    <property type="protein sequence ID" value="KAK3899731.1"/>
    <property type="molecule type" value="Genomic_DNA"/>
</dbReference>
<evidence type="ECO:0000256" key="1">
    <source>
        <dbReference type="SAM" id="MobiDB-lite"/>
    </source>
</evidence>
<organism evidence="2 3">
    <name type="scientific">Staphylotrichum tortipilum</name>
    <dbReference type="NCBI Taxonomy" id="2831512"/>
    <lineage>
        <taxon>Eukaryota</taxon>
        <taxon>Fungi</taxon>
        <taxon>Dikarya</taxon>
        <taxon>Ascomycota</taxon>
        <taxon>Pezizomycotina</taxon>
        <taxon>Sordariomycetes</taxon>
        <taxon>Sordariomycetidae</taxon>
        <taxon>Sordariales</taxon>
        <taxon>Chaetomiaceae</taxon>
        <taxon>Staphylotrichum</taxon>
    </lineage>
</organism>
<keyword evidence="3" id="KW-1185">Reference proteome</keyword>
<reference evidence="2" key="1">
    <citation type="journal article" date="2023" name="Mol. Phylogenet. Evol.">
        <title>Genome-scale phylogeny and comparative genomics of the fungal order Sordariales.</title>
        <authorList>
            <person name="Hensen N."/>
            <person name="Bonometti L."/>
            <person name="Westerberg I."/>
            <person name="Brannstrom I.O."/>
            <person name="Guillou S."/>
            <person name="Cros-Aarteil S."/>
            <person name="Calhoun S."/>
            <person name="Haridas S."/>
            <person name="Kuo A."/>
            <person name="Mondo S."/>
            <person name="Pangilinan J."/>
            <person name="Riley R."/>
            <person name="LaButti K."/>
            <person name="Andreopoulos B."/>
            <person name="Lipzen A."/>
            <person name="Chen C."/>
            <person name="Yan M."/>
            <person name="Daum C."/>
            <person name="Ng V."/>
            <person name="Clum A."/>
            <person name="Steindorff A."/>
            <person name="Ohm R.A."/>
            <person name="Martin F."/>
            <person name="Silar P."/>
            <person name="Natvig D.O."/>
            <person name="Lalanne C."/>
            <person name="Gautier V."/>
            <person name="Ament-Velasquez S.L."/>
            <person name="Kruys A."/>
            <person name="Hutchinson M.I."/>
            <person name="Powell A.J."/>
            <person name="Barry K."/>
            <person name="Miller A.N."/>
            <person name="Grigoriev I.V."/>
            <person name="Debuchy R."/>
            <person name="Gladieux P."/>
            <person name="Hiltunen Thoren M."/>
            <person name="Johannesson H."/>
        </authorList>
    </citation>
    <scope>NUCLEOTIDE SEQUENCE</scope>
    <source>
        <strain evidence="2">CBS 103.79</strain>
    </source>
</reference>
<proteinExistence type="predicted"/>
<accession>A0AAN6MF95</accession>
<feature type="compositionally biased region" description="Low complexity" evidence="1">
    <location>
        <begin position="34"/>
        <end position="51"/>
    </location>
</feature>
<evidence type="ECO:0000313" key="2">
    <source>
        <dbReference type="EMBL" id="KAK3899731.1"/>
    </source>
</evidence>
<comment type="caution">
    <text evidence="2">The sequence shown here is derived from an EMBL/GenBank/DDBJ whole genome shotgun (WGS) entry which is preliminary data.</text>
</comment>
<evidence type="ECO:0000313" key="3">
    <source>
        <dbReference type="Proteomes" id="UP001303889"/>
    </source>
</evidence>